<dbReference type="Proteomes" id="UP001458415">
    <property type="component" value="Unassembled WGS sequence"/>
</dbReference>
<protein>
    <submittedName>
        <fullName evidence="1">Phosphonate C-P lyase system protein PhnG</fullName>
    </submittedName>
</protein>
<keyword evidence="1" id="KW-0456">Lyase</keyword>
<dbReference type="InterPro" id="IPR009609">
    <property type="entry name" value="Phosphonate_metab_PhnG"/>
</dbReference>
<dbReference type="GO" id="GO:0016829">
    <property type="term" value="F:lyase activity"/>
    <property type="evidence" value="ECO:0007669"/>
    <property type="project" value="UniProtKB-KW"/>
</dbReference>
<feature type="non-terminal residue" evidence="1">
    <location>
        <position position="102"/>
    </location>
</feature>
<keyword evidence="2" id="KW-1185">Reference proteome</keyword>
<evidence type="ECO:0000313" key="2">
    <source>
        <dbReference type="Proteomes" id="UP001458415"/>
    </source>
</evidence>
<evidence type="ECO:0000313" key="1">
    <source>
        <dbReference type="EMBL" id="MER6979923.1"/>
    </source>
</evidence>
<dbReference type="EMBL" id="JBEPCU010000457">
    <property type="protein sequence ID" value="MER6979923.1"/>
    <property type="molecule type" value="Genomic_DNA"/>
</dbReference>
<accession>A0ABV1W814</accession>
<gene>
    <name evidence="1" type="ORF">ABT317_23880</name>
</gene>
<dbReference type="Pfam" id="PF06754">
    <property type="entry name" value="PhnG"/>
    <property type="match status" value="1"/>
</dbReference>
<reference evidence="1 2" key="1">
    <citation type="submission" date="2024-06" db="EMBL/GenBank/DDBJ databases">
        <title>The Natural Products Discovery Center: Release of the First 8490 Sequenced Strains for Exploring Actinobacteria Biosynthetic Diversity.</title>
        <authorList>
            <person name="Kalkreuter E."/>
            <person name="Kautsar S.A."/>
            <person name="Yang D."/>
            <person name="Bader C.D."/>
            <person name="Teijaro C.N."/>
            <person name="Fluegel L."/>
            <person name="Davis C.M."/>
            <person name="Simpson J.R."/>
            <person name="Lauterbach L."/>
            <person name="Steele A.D."/>
            <person name="Gui C."/>
            <person name="Meng S."/>
            <person name="Li G."/>
            <person name="Viehrig K."/>
            <person name="Ye F."/>
            <person name="Su P."/>
            <person name="Kiefer A.F."/>
            <person name="Nichols A."/>
            <person name="Cepeda A.J."/>
            <person name="Yan W."/>
            <person name="Fan B."/>
            <person name="Jiang Y."/>
            <person name="Adhikari A."/>
            <person name="Zheng C.-J."/>
            <person name="Schuster L."/>
            <person name="Cowan T.M."/>
            <person name="Smanski M.J."/>
            <person name="Chevrette M.G."/>
            <person name="De Carvalho L.P.S."/>
            <person name="Shen B."/>
        </authorList>
    </citation>
    <scope>NUCLEOTIDE SEQUENCE [LARGE SCALE GENOMIC DNA]</scope>
    <source>
        <strain evidence="1 2">NPDC000634</strain>
    </source>
</reference>
<proteinExistence type="predicted"/>
<name>A0ABV1W814_9ACTN</name>
<sequence>MPLTTETRAELLAAAAPEELTELAERLIAAGLEGLSVVKPPKTGLVMMQVREPVAEERFFLGEVLVTEATVDLDGALGWSMREGDDRVTVLAAAILDAVAAA</sequence>
<organism evidence="1 2">
    <name type="scientific">Streptomyces carpinensis</name>
    <dbReference type="NCBI Taxonomy" id="66369"/>
    <lineage>
        <taxon>Bacteria</taxon>
        <taxon>Bacillati</taxon>
        <taxon>Actinomycetota</taxon>
        <taxon>Actinomycetes</taxon>
        <taxon>Kitasatosporales</taxon>
        <taxon>Streptomycetaceae</taxon>
        <taxon>Streptomyces</taxon>
    </lineage>
</organism>
<comment type="caution">
    <text evidence="1">The sequence shown here is derived from an EMBL/GenBank/DDBJ whole genome shotgun (WGS) entry which is preliminary data.</text>
</comment>